<evidence type="ECO:0000313" key="3">
    <source>
        <dbReference type="Proteomes" id="UP000298030"/>
    </source>
</evidence>
<keyword evidence="3" id="KW-1185">Reference proteome</keyword>
<dbReference type="Proteomes" id="UP000298030">
    <property type="component" value="Unassembled WGS sequence"/>
</dbReference>
<dbReference type="AlphaFoldDB" id="A0A4Y7SAV3"/>
<feature type="compositionally biased region" description="Polar residues" evidence="1">
    <location>
        <begin position="100"/>
        <end position="130"/>
    </location>
</feature>
<feature type="compositionally biased region" description="Polar residues" evidence="1">
    <location>
        <begin position="299"/>
        <end position="320"/>
    </location>
</feature>
<feature type="compositionally biased region" description="Polar residues" evidence="1">
    <location>
        <begin position="176"/>
        <end position="212"/>
    </location>
</feature>
<organism evidence="2 3">
    <name type="scientific">Coprinellus micaceus</name>
    <name type="common">Glistening ink-cap mushroom</name>
    <name type="synonym">Coprinus micaceus</name>
    <dbReference type="NCBI Taxonomy" id="71717"/>
    <lineage>
        <taxon>Eukaryota</taxon>
        <taxon>Fungi</taxon>
        <taxon>Dikarya</taxon>
        <taxon>Basidiomycota</taxon>
        <taxon>Agaricomycotina</taxon>
        <taxon>Agaricomycetes</taxon>
        <taxon>Agaricomycetidae</taxon>
        <taxon>Agaricales</taxon>
        <taxon>Agaricineae</taxon>
        <taxon>Psathyrellaceae</taxon>
        <taxon>Coprinellus</taxon>
    </lineage>
</organism>
<feature type="compositionally biased region" description="Polar residues" evidence="1">
    <location>
        <begin position="272"/>
        <end position="287"/>
    </location>
</feature>
<accession>A0A4Y7SAV3</accession>
<feature type="region of interest" description="Disordered" evidence="1">
    <location>
        <begin position="1"/>
        <end position="142"/>
    </location>
</feature>
<proteinExistence type="predicted"/>
<feature type="region of interest" description="Disordered" evidence="1">
    <location>
        <begin position="156"/>
        <end position="215"/>
    </location>
</feature>
<name>A0A4Y7SAV3_COPMI</name>
<protein>
    <submittedName>
        <fullName evidence="2">Uncharacterized protein</fullName>
    </submittedName>
</protein>
<sequence length="320" mass="33386">MAGPDPPTALVDKCKTGRASPLAQLPTPVTNQQGDDLIDGLGGDGGVRCAAQDSDEPRGQHWTFQESLFDTDLADGQPTIAANTEGPPTTVPPSTDTDTNANDQHLKSSTSTLAALTAPQSMDQKPSSSKPTRHMVAYRPRGPAVAQMQALFEELSVKHGNAPQRPGAGVIPGRTPSRTSPKVQGSSGSTASNNGVSQSEEAQRPPRQTSPVLSYDEFFEKVPADAAERMIQADLHTKLGRMFSSSQNGPPVVPPNHNPQPTRPLALMHGQAGSTLQTSVPVATTDDSIGDALGRPSPAESTGSPTTTGSQRSSSPEMCV</sequence>
<evidence type="ECO:0000256" key="1">
    <source>
        <dbReference type="SAM" id="MobiDB-lite"/>
    </source>
</evidence>
<gene>
    <name evidence="2" type="ORF">FA13DRAFT_1803474</name>
</gene>
<evidence type="ECO:0000313" key="2">
    <source>
        <dbReference type="EMBL" id="TEB18466.1"/>
    </source>
</evidence>
<reference evidence="2 3" key="1">
    <citation type="journal article" date="2019" name="Nat. Ecol. Evol.">
        <title>Megaphylogeny resolves global patterns of mushroom evolution.</title>
        <authorList>
            <person name="Varga T."/>
            <person name="Krizsan K."/>
            <person name="Foldi C."/>
            <person name="Dima B."/>
            <person name="Sanchez-Garcia M."/>
            <person name="Sanchez-Ramirez S."/>
            <person name="Szollosi G.J."/>
            <person name="Szarkandi J.G."/>
            <person name="Papp V."/>
            <person name="Albert L."/>
            <person name="Andreopoulos W."/>
            <person name="Angelini C."/>
            <person name="Antonin V."/>
            <person name="Barry K.W."/>
            <person name="Bougher N.L."/>
            <person name="Buchanan P."/>
            <person name="Buyck B."/>
            <person name="Bense V."/>
            <person name="Catcheside P."/>
            <person name="Chovatia M."/>
            <person name="Cooper J."/>
            <person name="Damon W."/>
            <person name="Desjardin D."/>
            <person name="Finy P."/>
            <person name="Geml J."/>
            <person name="Haridas S."/>
            <person name="Hughes K."/>
            <person name="Justo A."/>
            <person name="Karasinski D."/>
            <person name="Kautmanova I."/>
            <person name="Kiss B."/>
            <person name="Kocsube S."/>
            <person name="Kotiranta H."/>
            <person name="LaButti K.M."/>
            <person name="Lechner B.E."/>
            <person name="Liimatainen K."/>
            <person name="Lipzen A."/>
            <person name="Lukacs Z."/>
            <person name="Mihaltcheva S."/>
            <person name="Morgado L.N."/>
            <person name="Niskanen T."/>
            <person name="Noordeloos M.E."/>
            <person name="Ohm R.A."/>
            <person name="Ortiz-Santana B."/>
            <person name="Ovrebo C."/>
            <person name="Racz N."/>
            <person name="Riley R."/>
            <person name="Savchenko A."/>
            <person name="Shiryaev A."/>
            <person name="Soop K."/>
            <person name="Spirin V."/>
            <person name="Szebenyi C."/>
            <person name="Tomsovsky M."/>
            <person name="Tulloss R.E."/>
            <person name="Uehling J."/>
            <person name="Grigoriev I.V."/>
            <person name="Vagvolgyi C."/>
            <person name="Papp T."/>
            <person name="Martin F.M."/>
            <person name="Miettinen O."/>
            <person name="Hibbett D.S."/>
            <person name="Nagy L.G."/>
        </authorList>
    </citation>
    <scope>NUCLEOTIDE SEQUENCE [LARGE SCALE GENOMIC DNA]</scope>
    <source>
        <strain evidence="2 3">FP101781</strain>
    </source>
</reference>
<feature type="compositionally biased region" description="Pro residues" evidence="1">
    <location>
        <begin position="251"/>
        <end position="262"/>
    </location>
</feature>
<comment type="caution">
    <text evidence="2">The sequence shown here is derived from an EMBL/GenBank/DDBJ whole genome shotgun (WGS) entry which is preliminary data.</text>
</comment>
<feature type="region of interest" description="Disordered" evidence="1">
    <location>
        <begin position="241"/>
        <end position="320"/>
    </location>
</feature>
<dbReference type="EMBL" id="QPFP01000250">
    <property type="protein sequence ID" value="TEB18466.1"/>
    <property type="molecule type" value="Genomic_DNA"/>
</dbReference>